<dbReference type="Gene3D" id="2.40.40.20">
    <property type="match status" value="1"/>
</dbReference>
<name>A0A5A8DGK8_CAFRO</name>
<dbReference type="GO" id="GO:0097352">
    <property type="term" value="P:autophagosome maturation"/>
    <property type="evidence" value="ECO:0007669"/>
    <property type="project" value="TreeGrafter"/>
</dbReference>
<dbReference type="Proteomes" id="UP000324907">
    <property type="component" value="Unassembled WGS sequence"/>
</dbReference>
<evidence type="ECO:0000256" key="3">
    <source>
        <dbReference type="ARBA" id="ARBA00022840"/>
    </source>
</evidence>
<dbReference type="GO" id="GO:0005524">
    <property type="term" value="F:ATP binding"/>
    <property type="evidence" value="ECO:0007669"/>
    <property type="project" value="UniProtKB-KW"/>
</dbReference>
<dbReference type="InterPro" id="IPR027417">
    <property type="entry name" value="P-loop_NTPase"/>
</dbReference>
<dbReference type="GO" id="GO:0031593">
    <property type="term" value="F:polyubiquitin modification-dependent protein binding"/>
    <property type="evidence" value="ECO:0007669"/>
    <property type="project" value="TreeGrafter"/>
</dbReference>
<evidence type="ECO:0000313" key="7">
    <source>
        <dbReference type="EMBL" id="KAA0163754.1"/>
    </source>
</evidence>
<evidence type="ECO:0000313" key="10">
    <source>
        <dbReference type="Proteomes" id="UP000322899"/>
    </source>
</evidence>
<evidence type="ECO:0000256" key="1">
    <source>
        <dbReference type="ARBA" id="ARBA00022737"/>
    </source>
</evidence>
<dbReference type="InterPro" id="IPR003960">
    <property type="entry name" value="ATPase_AAA_CS"/>
</dbReference>
<evidence type="ECO:0000256" key="4">
    <source>
        <dbReference type="SAM" id="MobiDB-lite"/>
    </source>
</evidence>
<dbReference type="SMART" id="SM00382">
    <property type="entry name" value="AAA"/>
    <property type="match status" value="2"/>
</dbReference>
<sequence>MAAAAAAKRSRRRRPQLPTDFLSKRLQVDVASPGTDMHIMQASSATIERIDMFENDYMIVRGKHQKHTVGLLRCNDEMPDGVVALSDEARDNSGVIAMDFCVVKAADMADLSRVQVALEESETADRMAGDRVNTVLRPFFSDFERANASARPVHVGDVIPINFSGVNFRFVVTEVAAAGVETDFGLVCATTELLISEERVKPSRDSSTVRYSDVGGLRPQLGLIRETIELPLRMPKLYSTLGVKPPKGVLMSGSPGCGKTLIAKAMASEANVYFFDCNGGALVGKPQETEANVRKVFEDCASNAPAILFIDEVDALAPNRDKAASASALAATSALLTQMDGVKSEARVMVLAATNRPNSLDPAVRRAGRFDTEVVIPVPDRVGRKEILEIFIKRKGLKILKPANKDRPEETPDAVDVDTLAEETHGYTGSDLASLCTKAALHAMTERVAVDIDLEAKEIDVAALDAHYVVMSDFTAAMVHITPSGMRDVAIQKPNVTFADIGGLEGVKQELREMIEMPVRFADMFQDMGITPPKGAFLYGPPGCGKTMMAKAIANECGCNFIAVKGPQLLSKWVGESEENVRDIFSKARNSSPCVIFFDELDSVAAKRGNSDGQGPGDSVVNQLLTEMDGVQERKNVFVIGASNFIDSVDPAVLRTGRMDQFIYIGLPDSAEACEKILWACLRKTPLEADRINMAAVSEWCFKRGLSPADIAGMCKMAAKDVVIHHLDTHGFGFNPDGSRKATDAAAAAGATAAASAAASAAAASAGGGAPSIAAPASHGLASVKSEVDDMVGAIGKPPAMGPQILEAAAAQTKPSVSEMDRQRYETERAKYKVQLTTDASAGPYTGMFVVTDPGRLRFQPYGRIDAVEAEEERPPTPPPAPVAEDAPKPAGPIPAGGV</sequence>
<keyword evidence="1" id="KW-0677">Repeat</keyword>
<dbReference type="GO" id="GO:0034098">
    <property type="term" value="C:VCP-NPL4-UFD1 AAA ATPase complex"/>
    <property type="evidence" value="ECO:0007669"/>
    <property type="project" value="TreeGrafter"/>
</dbReference>
<keyword evidence="2" id="KW-0547">Nucleotide-binding</keyword>
<dbReference type="SUPFAM" id="SSF50692">
    <property type="entry name" value="ADC-like"/>
    <property type="match status" value="1"/>
</dbReference>
<dbReference type="Proteomes" id="UP000325113">
    <property type="component" value="Unassembled WGS sequence"/>
</dbReference>
<evidence type="ECO:0000313" key="6">
    <source>
        <dbReference type="EMBL" id="KAA0157234.1"/>
    </source>
</evidence>
<dbReference type="Proteomes" id="UP000323011">
    <property type="component" value="Unassembled WGS sequence"/>
</dbReference>
<gene>
    <name evidence="7" type="ORF">FNF27_07889</name>
    <name evidence="8" type="ORF">FNF28_02472</name>
    <name evidence="6" type="ORF">FNF29_00586</name>
    <name evidence="9" type="ORF">FNF31_00236</name>
</gene>
<dbReference type="InterPro" id="IPR003593">
    <property type="entry name" value="AAA+_ATPase"/>
</dbReference>
<dbReference type="FunFam" id="3.40.50.300:FF:000018">
    <property type="entry name" value="Cell division control 48"/>
    <property type="match status" value="1"/>
</dbReference>
<evidence type="ECO:0000313" key="12">
    <source>
        <dbReference type="Proteomes" id="UP000324907"/>
    </source>
</evidence>
<dbReference type="PANTHER" id="PTHR23077">
    <property type="entry name" value="AAA-FAMILY ATPASE"/>
    <property type="match status" value="1"/>
</dbReference>
<comment type="caution">
    <text evidence="7">The sequence shown here is derived from an EMBL/GenBank/DDBJ whole genome shotgun (WGS) entry which is preliminary data.</text>
</comment>
<dbReference type="Gene3D" id="3.10.330.10">
    <property type="match status" value="1"/>
</dbReference>
<dbReference type="GO" id="GO:0005829">
    <property type="term" value="C:cytosol"/>
    <property type="evidence" value="ECO:0007669"/>
    <property type="project" value="TreeGrafter"/>
</dbReference>
<dbReference type="PANTHER" id="PTHR23077:SF171">
    <property type="entry name" value="NUCLEAR VALOSIN-CONTAINING PROTEIN-LIKE"/>
    <property type="match status" value="1"/>
</dbReference>
<dbReference type="CDD" id="cd19511">
    <property type="entry name" value="RecA-like_CDC48_r2-like"/>
    <property type="match status" value="1"/>
</dbReference>
<protein>
    <recommendedName>
        <fullName evidence="5">AAA+ ATPase domain-containing protein</fullName>
    </recommendedName>
</protein>
<dbReference type="Pfam" id="PF17862">
    <property type="entry name" value="AAA_lid_3"/>
    <property type="match status" value="1"/>
</dbReference>
<dbReference type="EMBL" id="VLTO01000108">
    <property type="protein sequence ID" value="KAA0163754.1"/>
    <property type="molecule type" value="Genomic_DNA"/>
</dbReference>
<dbReference type="Proteomes" id="UP000322899">
    <property type="component" value="Unassembled WGS sequence"/>
</dbReference>
<dbReference type="GO" id="GO:0051228">
    <property type="term" value="P:mitotic spindle disassembly"/>
    <property type="evidence" value="ECO:0007669"/>
    <property type="project" value="TreeGrafter"/>
</dbReference>
<dbReference type="EMBL" id="VLTM01000001">
    <property type="protein sequence ID" value="KAA0169076.1"/>
    <property type="molecule type" value="Genomic_DNA"/>
</dbReference>
<reference evidence="10 11" key="1">
    <citation type="submission" date="2019-07" db="EMBL/GenBank/DDBJ databases">
        <title>Genomes of Cafeteria roenbergensis.</title>
        <authorList>
            <person name="Fischer M.G."/>
            <person name="Hackl T."/>
            <person name="Roman M."/>
        </authorList>
    </citation>
    <scope>NUCLEOTIDE SEQUENCE [LARGE SCALE GENOMIC DNA]</scope>
    <source>
        <strain evidence="6 11">BVI</strain>
        <strain evidence="9 13">Cflag</strain>
        <strain evidence="7 10">E4-10P</strain>
        <strain evidence="8 12">RCC970-E3</strain>
    </source>
</reference>
<proteinExistence type="predicted"/>
<dbReference type="Gene3D" id="1.10.8.60">
    <property type="match status" value="2"/>
</dbReference>
<evidence type="ECO:0000313" key="8">
    <source>
        <dbReference type="EMBL" id="KAA0168312.1"/>
    </source>
</evidence>
<accession>A0A5A8DGK8</accession>
<evidence type="ECO:0000313" key="13">
    <source>
        <dbReference type="Proteomes" id="UP000325113"/>
    </source>
</evidence>
<dbReference type="GO" id="GO:0005634">
    <property type="term" value="C:nucleus"/>
    <property type="evidence" value="ECO:0007669"/>
    <property type="project" value="TreeGrafter"/>
</dbReference>
<dbReference type="EMBL" id="VLTN01000002">
    <property type="protein sequence ID" value="KAA0157234.1"/>
    <property type="molecule type" value="Genomic_DNA"/>
</dbReference>
<organism evidence="7 10">
    <name type="scientific">Cafeteria roenbergensis</name>
    <name type="common">Marine flagellate</name>
    <dbReference type="NCBI Taxonomy" id="33653"/>
    <lineage>
        <taxon>Eukaryota</taxon>
        <taxon>Sar</taxon>
        <taxon>Stramenopiles</taxon>
        <taxon>Bigyra</taxon>
        <taxon>Opalozoa</taxon>
        <taxon>Bicosoecida</taxon>
        <taxon>Cafeteriaceae</taxon>
        <taxon>Cafeteria</taxon>
    </lineage>
</organism>
<dbReference type="GO" id="GO:0030970">
    <property type="term" value="P:retrograde protein transport, ER to cytosol"/>
    <property type="evidence" value="ECO:0007669"/>
    <property type="project" value="TreeGrafter"/>
</dbReference>
<dbReference type="Gene3D" id="3.40.50.300">
    <property type="entry name" value="P-loop containing nucleotide triphosphate hydrolases"/>
    <property type="match status" value="2"/>
</dbReference>
<dbReference type="InterPro" id="IPR041569">
    <property type="entry name" value="AAA_lid_3"/>
</dbReference>
<feature type="domain" description="AAA+ ATPase" evidence="5">
    <location>
        <begin position="532"/>
        <end position="669"/>
    </location>
</feature>
<dbReference type="AlphaFoldDB" id="A0A5A8DGK8"/>
<dbReference type="FunFam" id="3.40.50.300:FF:000012">
    <property type="entry name" value="Transitional endoplasmic reticulum ATPase"/>
    <property type="match status" value="1"/>
</dbReference>
<dbReference type="Pfam" id="PF00004">
    <property type="entry name" value="AAA"/>
    <property type="match status" value="2"/>
</dbReference>
<feature type="region of interest" description="Disordered" evidence="4">
    <location>
        <begin position="867"/>
        <end position="899"/>
    </location>
</feature>
<dbReference type="InterPro" id="IPR050168">
    <property type="entry name" value="AAA_ATPase_domain"/>
</dbReference>
<keyword evidence="11" id="KW-1185">Reference proteome</keyword>
<dbReference type="EMBL" id="VLTL01000028">
    <property type="protein sequence ID" value="KAA0168312.1"/>
    <property type="molecule type" value="Genomic_DNA"/>
</dbReference>
<dbReference type="GO" id="GO:0016887">
    <property type="term" value="F:ATP hydrolysis activity"/>
    <property type="evidence" value="ECO:0007669"/>
    <property type="project" value="InterPro"/>
</dbReference>
<dbReference type="InterPro" id="IPR003959">
    <property type="entry name" value="ATPase_AAA_core"/>
</dbReference>
<dbReference type="InterPro" id="IPR009010">
    <property type="entry name" value="Asp_de-COase-like_dom_sf"/>
</dbReference>
<dbReference type="OrthoDB" id="27435at2759"/>
<feature type="domain" description="AAA+ ATPase" evidence="5">
    <location>
        <begin position="245"/>
        <end position="380"/>
    </location>
</feature>
<evidence type="ECO:0000256" key="2">
    <source>
        <dbReference type="ARBA" id="ARBA00022741"/>
    </source>
</evidence>
<keyword evidence="3" id="KW-0067">ATP-binding</keyword>
<evidence type="ECO:0000259" key="5">
    <source>
        <dbReference type="SMART" id="SM00382"/>
    </source>
</evidence>
<dbReference type="PROSITE" id="PS00674">
    <property type="entry name" value="AAA"/>
    <property type="match status" value="2"/>
</dbReference>
<evidence type="ECO:0000313" key="11">
    <source>
        <dbReference type="Proteomes" id="UP000323011"/>
    </source>
</evidence>
<evidence type="ECO:0000313" key="9">
    <source>
        <dbReference type="EMBL" id="KAA0169076.1"/>
    </source>
</evidence>
<dbReference type="SUPFAM" id="SSF52540">
    <property type="entry name" value="P-loop containing nucleoside triphosphate hydrolases"/>
    <property type="match status" value="2"/>
</dbReference>